<dbReference type="SUPFAM" id="SSF48208">
    <property type="entry name" value="Six-hairpin glycosidases"/>
    <property type="match status" value="1"/>
</dbReference>
<dbReference type="RefSeq" id="WP_133463520.1">
    <property type="nucleotide sequence ID" value="NZ_SNWI01000001.1"/>
</dbReference>
<dbReference type="AlphaFoldDB" id="A0A4R6HCM9"/>
<dbReference type="OrthoDB" id="1113373at2"/>
<dbReference type="Gene3D" id="1.50.10.20">
    <property type="match status" value="1"/>
</dbReference>
<dbReference type="PROSITE" id="PS51257">
    <property type="entry name" value="PROKAR_LIPOPROTEIN"/>
    <property type="match status" value="1"/>
</dbReference>
<comment type="caution">
    <text evidence="1">The sequence shown here is derived from an EMBL/GenBank/DDBJ whole genome shotgun (WGS) entry which is preliminary data.</text>
</comment>
<evidence type="ECO:0000313" key="1">
    <source>
        <dbReference type="EMBL" id="TDO05475.1"/>
    </source>
</evidence>
<accession>A0A4R6HCM9</accession>
<dbReference type="InterPro" id="IPR008928">
    <property type="entry name" value="6-hairpin_glycosidase_sf"/>
</dbReference>
<keyword evidence="1" id="KW-0378">Hydrolase</keyword>
<dbReference type="GO" id="GO:0005975">
    <property type="term" value="P:carbohydrate metabolic process"/>
    <property type="evidence" value="ECO:0007669"/>
    <property type="project" value="InterPro"/>
</dbReference>
<reference evidence="1 2" key="1">
    <citation type="submission" date="2019-03" db="EMBL/GenBank/DDBJ databases">
        <title>Freshwater and sediment microbial communities from various areas in North America, analyzing microbe dynamics in response to fracking.</title>
        <authorList>
            <person name="Lamendella R."/>
        </authorList>
    </citation>
    <scope>NUCLEOTIDE SEQUENCE [LARGE SCALE GENOMIC DNA]</scope>
    <source>
        <strain evidence="1 2">114D</strain>
    </source>
</reference>
<sequence length="465" mass="53931">MDRRKFIVNTGKGAALLSCGGFWVSCDKTTKISYEDQLKTRSFEAFNRFAEVWNFNDFWKRGNTFDACLTFVDAAQQRWPEEPQVKEMQHAVKKMLEENLDFFARFDPGTLWADDFGWWGLMALNARKHLLKLNETDLANKYLKLSTDLCWEYKKQTAYDNTSDAKPVPHGCRNGDAAGESRGVKNTVTNVLLFLLSTRIYRLSLDEKLEDNEKYLDMAYRQWKWFEAWFELDEYEYLKSITAESALVQERPMAFFEGSDYKEKIHPPWAEGWVWTGDQGMLVMALADMIAMKDELAAWLQKNKIDEGFDVRAFEKKAETIIHRICKGIETTLIGAQDGIIREAPCLSSFGPNHGNDYVAGRGIMMRYVSRQEIGHFGKIDFTKNIKATVEAIWQTRDQANNQFQPEFTSRENDKLYIEQFRKNWGLADEVYQWDLAKMKEQNKWGVCQAVGLDMLSAAIRSLES</sequence>
<gene>
    <name evidence="1" type="ORF">DET52_101835</name>
</gene>
<dbReference type="Proteomes" id="UP000294848">
    <property type="component" value="Unassembled WGS sequence"/>
</dbReference>
<name>A0A4R6HCM9_9BACT</name>
<dbReference type="EMBL" id="SNWI01000001">
    <property type="protein sequence ID" value="TDO05475.1"/>
    <property type="molecule type" value="Genomic_DNA"/>
</dbReference>
<protein>
    <submittedName>
        <fullName evidence="1">Glycosyl hydrolase family 76</fullName>
    </submittedName>
</protein>
<dbReference type="InterPro" id="IPR005198">
    <property type="entry name" value="Glyco_hydro_76"/>
</dbReference>
<organism evidence="1 2">
    <name type="scientific">Sunxiuqinia elliptica</name>
    <dbReference type="NCBI Taxonomy" id="655355"/>
    <lineage>
        <taxon>Bacteria</taxon>
        <taxon>Pseudomonadati</taxon>
        <taxon>Bacteroidota</taxon>
        <taxon>Bacteroidia</taxon>
        <taxon>Marinilabiliales</taxon>
        <taxon>Prolixibacteraceae</taxon>
        <taxon>Sunxiuqinia</taxon>
    </lineage>
</organism>
<evidence type="ECO:0000313" key="2">
    <source>
        <dbReference type="Proteomes" id="UP000294848"/>
    </source>
</evidence>
<dbReference type="Pfam" id="PF03663">
    <property type="entry name" value="Glyco_hydro_76"/>
    <property type="match status" value="1"/>
</dbReference>
<dbReference type="GO" id="GO:0016787">
    <property type="term" value="F:hydrolase activity"/>
    <property type="evidence" value="ECO:0007669"/>
    <property type="project" value="UniProtKB-KW"/>
</dbReference>
<proteinExistence type="predicted"/>